<dbReference type="EMBL" id="WNZZ01000016">
    <property type="protein sequence ID" value="MUG24626.1"/>
    <property type="molecule type" value="Genomic_DNA"/>
</dbReference>
<proteinExistence type="predicted"/>
<evidence type="ECO:0000313" key="2">
    <source>
        <dbReference type="EMBL" id="KFN11037.1"/>
    </source>
</evidence>
<dbReference type="Proteomes" id="UP000442469">
    <property type="component" value="Unassembled WGS sequence"/>
</dbReference>
<reference evidence="2 4" key="1">
    <citation type="submission" date="2014-04" db="EMBL/GenBank/DDBJ databases">
        <authorList>
            <person name="Bishop-Lilly K.A."/>
            <person name="Broomall S.M."/>
            <person name="Chain P.S."/>
            <person name="Chertkov O."/>
            <person name="Coyne S.R."/>
            <person name="Daligault H.E."/>
            <person name="Davenport K.W."/>
            <person name="Erkkila T."/>
            <person name="Frey K.G."/>
            <person name="Gibbons H.S."/>
            <person name="Gu W."/>
            <person name="Jaissle J."/>
            <person name="Johnson S.L."/>
            <person name="Koroleva G.I."/>
            <person name="Ladner J.T."/>
            <person name="Lo C.-C."/>
            <person name="Minogue T.D."/>
            <person name="Munk C."/>
            <person name="Palacios G.F."/>
            <person name="Redden C.L."/>
            <person name="Rosenzweig C.N."/>
            <person name="Scholz M.B."/>
            <person name="Teshima H."/>
            <person name="Xu Y."/>
        </authorList>
    </citation>
    <scope>NUCLEOTIDE SEQUENCE [LARGE SCALE GENOMIC DNA]</scope>
    <source>
        <strain evidence="2 4">8244</strain>
    </source>
</reference>
<keyword evidence="1" id="KW-0472">Membrane</keyword>
<reference evidence="3 5" key="2">
    <citation type="submission" date="2019-11" db="EMBL/GenBank/DDBJ databases">
        <title>Draft genome sequences of five Paenibacillus species of dairy origin.</title>
        <authorList>
            <person name="Olajide A.M."/>
            <person name="Chen S."/>
            <person name="Lapointe G."/>
        </authorList>
    </citation>
    <scope>NUCLEOTIDE SEQUENCE [LARGE SCALE GENOMIC DNA]</scope>
    <source>
        <strain evidence="3 5">3CT49</strain>
    </source>
</reference>
<keyword evidence="4" id="KW-1185">Reference proteome</keyword>
<dbReference type="EMBL" id="JMQA01000014">
    <property type="protein sequence ID" value="KFN11037.1"/>
    <property type="molecule type" value="Genomic_DNA"/>
</dbReference>
<accession>A0A090ZK86</accession>
<dbReference type="RefSeq" id="WP_036623176.1">
    <property type="nucleotide sequence ID" value="NZ_BGML01000003.1"/>
</dbReference>
<feature type="transmembrane region" description="Helical" evidence="1">
    <location>
        <begin position="92"/>
        <end position="111"/>
    </location>
</feature>
<feature type="transmembrane region" description="Helical" evidence="1">
    <location>
        <begin position="16"/>
        <end position="35"/>
    </location>
</feature>
<dbReference type="STRING" id="44252.DJ90_5733"/>
<dbReference type="AlphaFoldDB" id="A0A090ZK86"/>
<keyword evidence="1 2" id="KW-0812">Transmembrane</keyword>
<feature type="transmembrane region" description="Helical" evidence="1">
    <location>
        <begin position="47"/>
        <end position="72"/>
    </location>
</feature>
<dbReference type="GeneID" id="77007383"/>
<evidence type="ECO:0000313" key="3">
    <source>
        <dbReference type="EMBL" id="MUG24626.1"/>
    </source>
</evidence>
<sequence>MSSFLDAFNVWSTTRAAGLICYLLLFVSTAAGLMMGLKLAKGRTTSLLLAVHESSGWSGFLFGRIHGGVLLFDKYVGYSLTGLLVPFTATTHPIVTGLGTIAFYIALLLILTSDGIKRIGKKAWRTIHFLAFPGFFLALVHGLFIGTDSQYLWAKLIYLSTAAIVIGLTAARLILTFRKRGETIPTMIPQATEHR</sequence>
<protein>
    <submittedName>
        <fullName evidence="2 3">Ferric reductase</fullName>
    </submittedName>
</protein>
<evidence type="ECO:0000313" key="5">
    <source>
        <dbReference type="Proteomes" id="UP000442469"/>
    </source>
</evidence>
<name>A0A090ZK86_PAEMA</name>
<feature type="transmembrane region" description="Helical" evidence="1">
    <location>
        <begin position="156"/>
        <end position="175"/>
    </location>
</feature>
<comment type="caution">
    <text evidence="2">The sequence shown here is derived from an EMBL/GenBank/DDBJ whole genome shotgun (WGS) entry which is preliminary data.</text>
</comment>
<dbReference type="Proteomes" id="UP000029278">
    <property type="component" value="Unassembled WGS sequence"/>
</dbReference>
<dbReference type="OrthoDB" id="6656329at2"/>
<gene>
    <name evidence="2" type="ORF">DJ90_5733</name>
    <name evidence="3" type="ORF">GNQ08_19840</name>
</gene>
<evidence type="ECO:0000313" key="4">
    <source>
        <dbReference type="Proteomes" id="UP000029278"/>
    </source>
</evidence>
<evidence type="ECO:0000256" key="1">
    <source>
        <dbReference type="SAM" id="Phobius"/>
    </source>
</evidence>
<keyword evidence="1" id="KW-1133">Transmembrane helix</keyword>
<organism evidence="2 4">
    <name type="scientific">Paenibacillus macerans</name>
    <name type="common">Bacillus macerans</name>
    <dbReference type="NCBI Taxonomy" id="44252"/>
    <lineage>
        <taxon>Bacteria</taxon>
        <taxon>Bacillati</taxon>
        <taxon>Bacillota</taxon>
        <taxon>Bacilli</taxon>
        <taxon>Bacillales</taxon>
        <taxon>Paenibacillaceae</taxon>
        <taxon>Paenibacillus</taxon>
    </lineage>
</organism>
<dbReference type="HOGENOM" id="CLU_083317_2_0_9"/>
<feature type="transmembrane region" description="Helical" evidence="1">
    <location>
        <begin position="123"/>
        <end position="144"/>
    </location>
</feature>
<dbReference type="PATRIC" id="fig|44252.3.peg.991"/>